<evidence type="ECO:0008006" key="4">
    <source>
        <dbReference type="Google" id="ProtNLM"/>
    </source>
</evidence>
<keyword evidence="1" id="KW-0732">Signal</keyword>
<keyword evidence="3" id="KW-1185">Reference proteome</keyword>
<name>A0A838L4M7_9SPHN</name>
<dbReference type="EMBL" id="JACEIB010000003">
    <property type="protein sequence ID" value="MBA2933399.1"/>
    <property type="molecule type" value="Genomic_DNA"/>
</dbReference>
<evidence type="ECO:0000313" key="3">
    <source>
        <dbReference type="Proteomes" id="UP000570166"/>
    </source>
</evidence>
<reference evidence="2 3" key="1">
    <citation type="submission" date="2020-07" db="EMBL/GenBank/DDBJ databases">
        <authorList>
            <person name="Sun Q."/>
        </authorList>
    </citation>
    <scope>NUCLEOTIDE SEQUENCE [LARGE SCALE GENOMIC DNA]</scope>
    <source>
        <strain evidence="2 3">CGMCC 1.13654</strain>
    </source>
</reference>
<dbReference type="PROSITE" id="PS51257">
    <property type="entry name" value="PROKAR_LIPOPROTEIN"/>
    <property type="match status" value="1"/>
</dbReference>
<feature type="chain" id="PRO_5032803622" description="C-type lysozyme inhibitor domain-containing protein" evidence="1">
    <location>
        <begin position="23"/>
        <end position="136"/>
    </location>
</feature>
<feature type="signal peptide" evidence="1">
    <location>
        <begin position="1"/>
        <end position="22"/>
    </location>
</feature>
<dbReference type="Proteomes" id="UP000570166">
    <property type="component" value="Unassembled WGS sequence"/>
</dbReference>
<proteinExistence type="predicted"/>
<organism evidence="2 3">
    <name type="scientific">Sphingomonas chungangi</name>
    <dbReference type="NCBI Taxonomy" id="2683589"/>
    <lineage>
        <taxon>Bacteria</taxon>
        <taxon>Pseudomonadati</taxon>
        <taxon>Pseudomonadota</taxon>
        <taxon>Alphaproteobacteria</taxon>
        <taxon>Sphingomonadales</taxon>
        <taxon>Sphingomonadaceae</taxon>
        <taxon>Sphingomonas</taxon>
    </lineage>
</organism>
<accession>A0A838L4M7</accession>
<dbReference type="RefSeq" id="WP_160363240.1">
    <property type="nucleotide sequence ID" value="NZ_JACEIB010000003.1"/>
</dbReference>
<gene>
    <name evidence="2" type="ORF">HZF05_04745</name>
</gene>
<dbReference type="AlphaFoldDB" id="A0A838L4M7"/>
<protein>
    <recommendedName>
        <fullName evidence="4">C-type lysozyme inhibitor domain-containing protein</fullName>
    </recommendedName>
</protein>
<evidence type="ECO:0000256" key="1">
    <source>
        <dbReference type="SAM" id="SignalP"/>
    </source>
</evidence>
<evidence type="ECO:0000313" key="2">
    <source>
        <dbReference type="EMBL" id="MBA2933399.1"/>
    </source>
</evidence>
<comment type="caution">
    <text evidence="2">The sequence shown here is derived from an EMBL/GenBank/DDBJ whole genome shotgun (WGS) entry which is preliminary data.</text>
</comment>
<sequence length="136" mass="14090">MRTPSRTRAFVALAFVPLLTLAACNSKPTVIQAQDDSDDMKTAVANAAPVELPPSIVATKTFRCKDNSVITLDFYSDGKSVGVHPKPNTRATVAKADAAGQPMTTADGAYTVSGTATAASVDVTMPGKDKQACDGE</sequence>